<name>A0ABT2PNM0_9BURK</name>
<evidence type="ECO:0000256" key="9">
    <source>
        <dbReference type="SAM" id="Phobius"/>
    </source>
</evidence>
<dbReference type="InterPro" id="IPR007272">
    <property type="entry name" value="Sulf_transp_TsuA/YedE"/>
</dbReference>
<dbReference type="Proteomes" id="UP001525968">
    <property type="component" value="Unassembled WGS sequence"/>
</dbReference>
<feature type="transmembrane region" description="Helical" evidence="9">
    <location>
        <begin position="286"/>
        <end position="311"/>
    </location>
</feature>
<keyword evidence="6 9" id="KW-1133">Transmembrane helix</keyword>
<dbReference type="RefSeq" id="WP_261501306.1">
    <property type="nucleotide sequence ID" value="NZ_JAODYH010000007.1"/>
</dbReference>
<evidence type="ECO:0000256" key="8">
    <source>
        <dbReference type="ARBA" id="ARBA00035655"/>
    </source>
</evidence>
<evidence type="ECO:0000256" key="5">
    <source>
        <dbReference type="ARBA" id="ARBA00022692"/>
    </source>
</evidence>
<keyword evidence="4" id="KW-0997">Cell inner membrane</keyword>
<dbReference type="PANTHER" id="PTHR30574:SF1">
    <property type="entry name" value="SULPHUR TRANSPORT DOMAIN-CONTAINING PROTEIN"/>
    <property type="match status" value="1"/>
</dbReference>
<sequence>MEKITAGLLLGAAFGMAARWGRFCLLRGVRGQLKDQDSAPLRAFALAMAVALLASQALQALGSVDLATALPMRAQFSLVGVLLGGLLFGLGMVLANSCGARALVLLGGGNLRSLVVLVCLGLAAQATLTGVLAPLRAQLQTLGVVSPPAPDLAQALAQWLGTAQAPTALWTAGLLALALAWFALRPAPSRNTLPVLASAAVIGLLVAAGWWITAHVGADPFDPLPLTSLSFVAPTGDSLLYLMLSTGRPADFGVALVAGTCLGALALALAGKTFRIESFSSTPRLLAAIAGGVCMGFGGVLALGCSIGQGLAGFSSLALASFAALAAIVAGIALGLAAERQLSHYKEAQ</sequence>
<keyword evidence="7 9" id="KW-0472">Membrane</keyword>
<dbReference type="Pfam" id="PF04143">
    <property type="entry name" value="Sulf_transp"/>
    <property type="match status" value="1"/>
</dbReference>
<evidence type="ECO:0000256" key="3">
    <source>
        <dbReference type="ARBA" id="ARBA00022475"/>
    </source>
</evidence>
<keyword evidence="11" id="KW-1185">Reference proteome</keyword>
<evidence type="ECO:0000256" key="2">
    <source>
        <dbReference type="ARBA" id="ARBA00022448"/>
    </source>
</evidence>
<evidence type="ECO:0000256" key="7">
    <source>
        <dbReference type="ARBA" id="ARBA00023136"/>
    </source>
</evidence>
<reference evidence="10 11" key="1">
    <citation type="submission" date="2022-09" db="EMBL/GenBank/DDBJ databases">
        <title>Draft genome of isolate Be4.</title>
        <authorList>
            <person name="Sanchez-Castro I."/>
            <person name="Martinez-Rodriguez P."/>
            <person name="Descostes M."/>
            <person name="Merroun M."/>
        </authorList>
    </citation>
    <scope>NUCLEOTIDE SEQUENCE [LARGE SCALE GENOMIC DNA]</scope>
    <source>
        <strain evidence="10 11">Be4</strain>
    </source>
</reference>
<accession>A0ABT2PNM0</accession>
<keyword evidence="3" id="KW-1003">Cell membrane</keyword>
<comment type="caution">
    <text evidence="10">The sequence shown here is derived from an EMBL/GenBank/DDBJ whole genome shotgun (WGS) entry which is preliminary data.</text>
</comment>
<feature type="transmembrane region" description="Helical" evidence="9">
    <location>
        <begin position="76"/>
        <end position="94"/>
    </location>
</feature>
<feature type="transmembrane region" description="Helical" evidence="9">
    <location>
        <begin position="114"/>
        <end position="135"/>
    </location>
</feature>
<keyword evidence="2" id="KW-0813">Transport</keyword>
<protein>
    <submittedName>
        <fullName evidence="10">YeeE/YedE family protein</fullName>
    </submittedName>
</protein>
<evidence type="ECO:0000256" key="4">
    <source>
        <dbReference type="ARBA" id="ARBA00022519"/>
    </source>
</evidence>
<evidence type="ECO:0000256" key="1">
    <source>
        <dbReference type="ARBA" id="ARBA00004429"/>
    </source>
</evidence>
<feature type="transmembrane region" description="Helical" evidence="9">
    <location>
        <begin position="43"/>
        <end position="64"/>
    </location>
</feature>
<evidence type="ECO:0000313" key="10">
    <source>
        <dbReference type="EMBL" id="MCT9812066.1"/>
    </source>
</evidence>
<dbReference type="PANTHER" id="PTHR30574">
    <property type="entry name" value="INNER MEMBRANE PROTEIN YEDE"/>
    <property type="match status" value="1"/>
</dbReference>
<feature type="transmembrane region" description="Helical" evidence="9">
    <location>
        <begin position="252"/>
        <end position="274"/>
    </location>
</feature>
<organism evidence="10 11">
    <name type="scientific">Acidovorax bellezanensis</name>
    <dbReference type="NCBI Taxonomy" id="2976702"/>
    <lineage>
        <taxon>Bacteria</taxon>
        <taxon>Pseudomonadati</taxon>
        <taxon>Pseudomonadota</taxon>
        <taxon>Betaproteobacteria</taxon>
        <taxon>Burkholderiales</taxon>
        <taxon>Comamonadaceae</taxon>
        <taxon>Acidovorax</taxon>
    </lineage>
</organism>
<feature type="transmembrane region" description="Helical" evidence="9">
    <location>
        <begin position="167"/>
        <end position="184"/>
    </location>
</feature>
<feature type="transmembrane region" description="Helical" evidence="9">
    <location>
        <begin position="193"/>
        <end position="212"/>
    </location>
</feature>
<dbReference type="EMBL" id="JAODYH010000007">
    <property type="protein sequence ID" value="MCT9812066.1"/>
    <property type="molecule type" value="Genomic_DNA"/>
</dbReference>
<proteinExistence type="inferred from homology"/>
<evidence type="ECO:0000313" key="11">
    <source>
        <dbReference type="Proteomes" id="UP001525968"/>
    </source>
</evidence>
<evidence type="ECO:0000256" key="6">
    <source>
        <dbReference type="ARBA" id="ARBA00022989"/>
    </source>
</evidence>
<keyword evidence="5 9" id="KW-0812">Transmembrane</keyword>
<feature type="transmembrane region" description="Helical" evidence="9">
    <location>
        <begin position="317"/>
        <end position="338"/>
    </location>
</feature>
<comment type="subcellular location">
    <subcellularLocation>
        <location evidence="1">Cell inner membrane</location>
        <topology evidence="1">Multi-pass membrane protein</topology>
    </subcellularLocation>
</comment>
<comment type="similarity">
    <text evidence="8">Belongs to the TsuA/YedE (TC 9.B.102) family.</text>
</comment>
<gene>
    <name evidence="10" type="ORF">N0K08_15580</name>
</gene>